<keyword evidence="2" id="KW-0963">Cytoplasm</keyword>
<dbReference type="EMBL" id="CAJMWS010000310">
    <property type="protein sequence ID" value="CAE6407293.1"/>
    <property type="molecule type" value="Genomic_DNA"/>
</dbReference>
<keyword evidence="4" id="KW-0472">Membrane</keyword>
<feature type="compositionally biased region" description="Polar residues" evidence="6">
    <location>
        <begin position="117"/>
        <end position="128"/>
    </location>
</feature>
<evidence type="ECO:0000313" key="8">
    <source>
        <dbReference type="EMBL" id="CAE6407293.1"/>
    </source>
</evidence>
<dbReference type="Pfam" id="PF09324">
    <property type="entry name" value="Sec7-like_HDS"/>
    <property type="match status" value="1"/>
</dbReference>
<dbReference type="InterPro" id="IPR015403">
    <property type="entry name" value="Mon2/Sec7/BIG1-like_HDS"/>
</dbReference>
<feature type="region of interest" description="Disordered" evidence="6">
    <location>
        <begin position="852"/>
        <end position="908"/>
    </location>
</feature>
<dbReference type="InterPro" id="IPR023394">
    <property type="entry name" value="Sec7_C_sf"/>
</dbReference>
<feature type="compositionally biased region" description="Basic and acidic residues" evidence="6">
    <location>
        <begin position="523"/>
        <end position="540"/>
    </location>
</feature>
<evidence type="ECO:0000256" key="4">
    <source>
        <dbReference type="ARBA" id="ARBA00023136"/>
    </source>
</evidence>
<dbReference type="InterPro" id="IPR016024">
    <property type="entry name" value="ARM-type_fold"/>
</dbReference>
<dbReference type="InterPro" id="IPR000904">
    <property type="entry name" value="Sec7_dom"/>
</dbReference>
<dbReference type="Proteomes" id="UP000663846">
    <property type="component" value="Unassembled WGS sequence"/>
</dbReference>
<evidence type="ECO:0000256" key="5">
    <source>
        <dbReference type="ARBA" id="ARBA00060451"/>
    </source>
</evidence>
<dbReference type="PANTHER" id="PTHR10663:SF375">
    <property type="entry name" value="LD29171P"/>
    <property type="match status" value="1"/>
</dbReference>
<dbReference type="Pfam" id="PF01369">
    <property type="entry name" value="Sec7"/>
    <property type="match status" value="1"/>
</dbReference>
<evidence type="ECO:0000256" key="3">
    <source>
        <dbReference type="ARBA" id="ARBA00022927"/>
    </source>
</evidence>
<dbReference type="Pfam" id="PF16213">
    <property type="entry name" value="DCB"/>
    <property type="match status" value="1"/>
</dbReference>
<dbReference type="SUPFAM" id="SSF48425">
    <property type="entry name" value="Sec7 domain"/>
    <property type="match status" value="1"/>
</dbReference>
<dbReference type="GO" id="GO:0015031">
    <property type="term" value="P:protein transport"/>
    <property type="evidence" value="ECO:0007669"/>
    <property type="project" value="UniProtKB-KW"/>
</dbReference>
<evidence type="ECO:0000256" key="2">
    <source>
        <dbReference type="ARBA" id="ARBA00022490"/>
    </source>
</evidence>
<feature type="compositionally biased region" description="Basic and acidic residues" evidence="6">
    <location>
        <begin position="92"/>
        <end position="108"/>
    </location>
</feature>
<gene>
    <name evidence="8" type="ORF">RDB_LOCUS63992</name>
</gene>
<dbReference type="InterPro" id="IPR032691">
    <property type="entry name" value="Mon2/Sec7/BIG1-like_HUS"/>
</dbReference>
<organism evidence="8 9">
    <name type="scientific">Rhizoctonia solani</name>
    <dbReference type="NCBI Taxonomy" id="456999"/>
    <lineage>
        <taxon>Eukaryota</taxon>
        <taxon>Fungi</taxon>
        <taxon>Dikarya</taxon>
        <taxon>Basidiomycota</taxon>
        <taxon>Agaricomycotina</taxon>
        <taxon>Agaricomycetes</taxon>
        <taxon>Cantharellales</taxon>
        <taxon>Ceratobasidiaceae</taxon>
        <taxon>Rhizoctonia</taxon>
    </lineage>
</organism>
<dbReference type="SMART" id="SM00222">
    <property type="entry name" value="Sec7"/>
    <property type="match status" value="1"/>
</dbReference>
<dbReference type="PANTHER" id="PTHR10663">
    <property type="entry name" value="GUANYL-NUCLEOTIDE EXCHANGE FACTOR"/>
    <property type="match status" value="1"/>
</dbReference>
<reference evidence="8" key="1">
    <citation type="submission" date="2021-01" db="EMBL/GenBank/DDBJ databases">
        <authorList>
            <person name="Kaushik A."/>
        </authorList>
    </citation>
    <scope>NUCLEOTIDE SEQUENCE</scope>
    <source>
        <strain evidence="8">AG1-1C</strain>
    </source>
</reference>
<keyword evidence="3" id="KW-0653">Protein transport</keyword>
<evidence type="ECO:0000259" key="7">
    <source>
        <dbReference type="PROSITE" id="PS50190"/>
    </source>
</evidence>
<evidence type="ECO:0000256" key="1">
    <source>
        <dbReference type="ARBA" id="ARBA00022448"/>
    </source>
</evidence>
<accession>A0A8H2WUZ3</accession>
<keyword evidence="1" id="KW-0813">Transport</keyword>
<feature type="compositionally biased region" description="Polar residues" evidence="6">
    <location>
        <begin position="570"/>
        <end position="580"/>
    </location>
</feature>
<dbReference type="PROSITE" id="PS50190">
    <property type="entry name" value="SEC7"/>
    <property type="match status" value="1"/>
</dbReference>
<feature type="compositionally biased region" description="Polar residues" evidence="6">
    <location>
        <begin position="28"/>
        <end position="42"/>
    </location>
</feature>
<feature type="region of interest" description="Disordered" evidence="6">
    <location>
        <begin position="465"/>
        <end position="583"/>
    </location>
</feature>
<dbReference type="InterPro" id="IPR046455">
    <property type="entry name" value="Sec7/BIG1-like_C"/>
</dbReference>
<feature type="region of interest" description="Disordered" evidence="6">
    <location>
        <begin position="1765"/>
        <end position="1785"/>
    </location>
</feature>
<dbReference type="SUPFAM" id="SSF48371">
    <property type="entry name" value="ARM repeat"/>
    <property type="match status" value="2"/>
</dbReference>
<evidence type="ECO:0000313" key="9">
    <source>
        <dbReference type="Proteomes" id="UP000663846"/>
    </source>
</evidence>
<dbReference type="FunFam" id="1.10.220.20:FF:000002">
    <property type="entry name" value="Brefeldin A-inhibited guanine nucleotide-exchange protein 1"/>
    <property type="match status" value="1"/>
</dbReference>
<comment type="caution">
    <text evidence="8">The sequence shown here is derived from an EMBL/GenBank/DDBJ whole genome shotgun (WGS) entry which is preliminary data.</text>
</comment>
<feature type="region of interest" description="Disordered" evidence="6">
    <location>
        <begin position="352"/>
        <end position="374"/>
    </location>
</feature>
<sequence>MAEPSDSAPNAQAEVPVISTGQDIDAPSNPTETEASVETQPESGPDEVKDSVDTQNATEVADDNSLVPNTASEGALAEAPITNSVPVTSSPSHEEANKTKEGLEKEGLEVSDASQKDLPTSPTDQLISTPEVPANEPTDPSAQYATLSDDVKPETAPIDLNPPEVVVRAPSTELSHTPTTSVPTSAVEPESRPGSVPPPIPEKIKSPVDRSSAAGFSQHRNSSVSSVRTSTPGPGSRHSVSSQLDRRSSIASVTSYRTNGSRAFVSPVFFTTALETIAASREAKRSAPFKNSVDHALELVKSGRGAEKSREIFEPLQMAVETQNEKLMVTGLDCIAKLVSHGFFAEDISPEHAYNSPPASPAPGATPGSTEGHSAAQMPLADLITSTITAAYTDTTPDPVSLQIVKALLSLVLSQTILVHHSSLLKAIRTVYNVFLLSNDPVNQMVAQGGLTQMVNHVFGRCKVGEDGSTEPETPGTPSLTGSQYVKDGSSQNASAAGSVISLSAPRPKSNGAGQHSEPTDTNGHHPPDSSNGAEEHTNDAEPTGPKPGVVDTTPPTSPVPRAPEMFEQPNPNDALQTGISGPLTRPISNNDLFIKDAFLVFRALCKLTMKPLGSDSERELKSHAMRSKLLSLHLVLTVLDTHMPLFVDPHALIFSSSSNEATPFLHAVKQYLCLALSRNAISSVHQVFDISVEIFWRILSGLRTKLKKEIEVLFAEIFIPIMEMRQATPKQKSTILTMFAKLCEDPQTLVDIYLNYDCDRQALENIYERLVNIISKTAASQTLPPTKGTDASGSTLATGHTGPSSMPPSLSTSALTPQSSGVPQSTDIQLNRQGLECLVSVLKSLVAWGTGSDKATSESGDRTSRSIAREDSRHDSLSGSVGEEASPVTNEAARQSNPELTDDPGRFETAKHRKTLLLEGIRQFNFKQKKGIEFFIEKGFIESRTPINIARFLISTDGLSKAALGEYLGEGEEENIAIMHAFVDLIDFTGLSFVEALRAFLQSFRLPGESQKIDRFMLKFAARYVAQNPQSVFKDADPAYVLAYSVIMLNTDAYNPQVKKRMTKMDFVKNNRGINDGSDLPEEMLSAIFDDIHAKEIRMKDEEEAIALQSINTPSTGLVGAITNVGRDFAKETYVMQTTGMANKTEALLKTMMRSQRRGNPTSDQFFSASHFVHVRPMFEVAWMPFIAGLSTMQNTDDMDLIVLCLEGFKLAIRIACFFDLELERNAFVTTLAKFTFLNNLGEMKTKNMEAIKALLDVAVSDGNHLRGSWHEVLTCVSQLERMALIGSKDETRRGKTKSRKLPAEELANESRSRHITVAADMVFSLSHYLSGTAIQDFVQALSDVSWEEIQTSGLSEQPRLFSLQKLVDISYYNMNRIRMEWSNMWHILGEHFNRVCCHTNPTVSFFALDALRQLAARFLEKEELANFKFQKDFLKPFEYTMTHNHNPDARDLVLQCLQHMIQTKVRNIRSGWRTMFGVFAEASKVLTESVAHHAFEIVSGINKDHFGAVVRNGAFADLTVCITDFCKVTKFQKISLLAINMLRGVIPVMLSHPECGLAPTPPSPRPDATTAQLTEDPLVKFWFPVLFSFYNIIMEAEDLEVRKLALNSLFTSLKTHGTTFPPDFWDHICQKLLFPIFDVLKNSQEMSRLATAEDMNIWVSTTMIQALRELVDLYTHFFELLARSLGGLLDLLSACICLKNDTISRIGTSCLQQLLENNAPKLTNAQWDTVVMTFLRLFKGTTPHQLFDESLRAEGEVVPVAGDREHHDNEPSGPLSPLNDGAPISGRDRSRIFKDIIMKCVIQLLLIETTNDLLQNKEVYRTIPPDQLLKLLSVLDHSYQFARSFNADKELRTGLWKVGFMKHLPNLLKQESSSAACLINVSLRMYYDKRPEYQAQHAQVADRLMPLGLQIIEDFNALRAEGQGKNVATWTPVVTEILRGFYHFDDQTFARYLPALYPLATVLITRDTAIEIRQPLSDIFVRIGRTKGITA</sequence>
<proteinExistence type="predicted"/>
<feature type="compositionally biased region" description="Low complexity" evidence="6">
    <location>
        <begin position="220"/>
        <end position="231"/>
    </location>
</feature>
<dbReference type="Gene3D" id="1.10.220.20">
    <property type="match status" value="1"/>
</dbReference>
<dbReference type="FunFam" id="1.10.1000.11:FF:000003">
    <property type="entry name" value="Brefeldin A-inhibited guanine nucleotide-exchange protein 1"/>
    <property type="match status" value="1"/>
</dbReference>
<protein>
    <recommendedName>
        <fullName evidence="7">SEC7 domain-containing protein</fullName>
    </recommendedName>
</protein>
<dbReference type="CDD" id="cd00171">
    <property type="entry name" value="Sec7"/>
    <property type="match status" value="1"/>
</dbReference>
<feature type="compositionally biased region" description="Polar residues" evidence="6">
    <location>
        <begin position="81"/>
        <end position="91"/>
    </location>
</feature>
<dbReference type="Gene3D" id="1.10.1000.11">
    <property type="entry name" value="Arf Nucleotide-binding Site Opener,domain 2"/>
    <property type="match status" value="1"/>
</dbReference>
<dbReference type="GO" id="GO:0032012">
    <property type="term" value="P:regulation of ARF protein signal transduction"/>
    <property type="evidence" value="ECO:0007669"/>
    <property type="project" value="InterPro"/>
</dbReference>
<dbReference type="InterPro" id="IPR035999">
    <property type="entry name" value="Sec7_dom_sf"/>
</dbReference>
<feature type="compositionally biased region" description="Polar residues" evidence="6">
    <location>
        <begin position="888"/>
        <end position="900"/>
    </location>
</feature>
<comment type="subcellular location">
    <subcellularLocation>
        <location evidence="5">Cytoplasmic vesicle</location>
        <location evidence="5">COPI-coated vesicle membrane</location>
    </subcellularLocation>
</comment>
<dbReference type="Pfam" id="PF20252">
    <property type="entry name" value="BIG2_C"/>
    <property type="match status" value="1"/>
</dbReference>
<feature type="region of interest" description="Disordered" evidence="6">
    <location>
        <begin position="1"/>
        <end position="249"/>
    </location>
</feature>
<dbReference type="InterPro" id="IPR032629">
    <property type="entry name" value="DCB_dom"/>
</dbReference>
<feature type="compositionally biased region" description="Basic and acidic residues" evidence="6">
    <location>
        <begin position="856"/>
        <end position="877"/>
    </location>
</feature>
<dbReference type="GO" id="GO:0030663">
    <property type="term" value="C:COPI-coated vesicle membrane"/>
    <property type="evidence" value="ECO:0007669"/>
    <property type="project" value="UniProtKB-SubCell"/>
</dbReference>
<name>A0A8H2WUZ3_9AGAM</name>
<feature type="domain" description="SEC7" evidence="7">
    <location>
        <begin position="907"/>
        <end position="1096"/>
    </location>
</feature>
<dbReference type="GO" id="GO:0005085">
    <property type="term" value="F:guanyl-nucleotide exchange factor activity"/>
    <property type="evidence" value="ECO:0007669"/>
    <property type="project" value="InterPro"/>
</dbReference>
<dbReference type="Pfam" id="PF12783">
    <property type="entry name" value="Sec7-like_HUS"/>
    <property type="match status" value="1"/>
</dbReference>
<feature type="compositionally biased region" description="Polar residues" evidence="6">
    <location>
        <begin position="172"/>
        <end position="184"/>
    </location>
</feature>
<evidence type="ECO:0000256" key="6">
    <source>
        <dbReference type="SAM" id="MobiDB-lite"/>
    </source>
</evidence>
<feature type="region of interest" description="Disordered" evidence="6">
    <location>
        <begin position="782"/>
        <end position="827"/>
    </location>
</feature>
<feature type="compositionally biased region" description="Polar residues" evidence="6">
    <location>
        <begin position="238"/>
        <end position="249"/>
    </location>
</feature>
<feature type="compositionally biased region" description="Polar residues" evidence="6">
    <location>
        <begin position="476"/>
        <end position="496"/>
    </location>
</feature>